<sequence length="321" mass="35446">MISIEEKLKEQHTKEDLCLLINVILDTTKVIDYKVNQGALSNILGATSEVNIQGETQKKLDVICNQLLKDSLKSCGLVRTIASEEEDFVVEGHSGAPYIVAFDPLDGSSNIDINGQIGTIFTIYQARNDVASNSEEQFSQAGHAQVCAGYVLYSASTMLAITTTGPTSFYTLDKNSQAYVLTTDSIELPTQTNEFSVNMANSACWSQGFNNYINDLVSSDNRRGRRFNMRWNGAMVADIHRVLSRGGIFCYPTHFDTPQPSAKLRLLYEANPMAFLIENAGGKAYTESTRILDLKPDYIHQRVAVIMGSASEVDFCLGYLD</sequence>
<feature type="binding site" evidence="9">
    <location>
        <position position="269"/>
    </location>
    <ligand>
        <name>Mg(2+)</name>
        <dbReference type="ChEBI" id="CHEBI:18420"/>
        <label>2</label>
    </ligand>
</feature>
<evidence type="ECO:0000259" key="11">
    <source>
        <dbReference type="Pfam" id="PF00316"/>
    </source>
</evidence>
<name>A0ABU1BIL0_PSEHA</name>
<dbReference type="PANTHER" id="PTHR11556:SF35">
    <property type="entry name" value="SEDOHEPTULOSE-1,7-BISPHOSPHATASE, CHLOROPLASTIC"/>
    <property type="match status" value="1"/>
</dbReference>
<dbReference type="Proteomes" id="UP001226574">
    <property type="component" value="Unassembled WGS sequence"/>
</dbReference>
<feature type="binding site" evidence="9">
    <location>
        <position position="106"/>
    </location>
    <ligand>
        <name>Mg(2+)</name>
        <dbReference type="ChEBI" id="CHEBI:18420"/>
        <label>2</label>
    </ligand>
</feature>
<dbReference type="EMBL" id="JAVIFY010000035">
    <property type="protein sequence ID" value="MDQ9094175.1"/>
    <property type="molecule type" value="Genomic_DNA"/>
</dbReference>
<evidence type="ECO:0000313" key="13">
    <source>
        <dbReference type="EMBL" id="MDQ9094175.1"/>
    </source>
</evidence>
<keyword evidence="6 9" id="KW-0378">Hydrolase</keyword>
<evidence type="ECO:0000256" key="10">
    <source>
        <dbReference type="RuleBase" id="RU000508"/>
    </source>
</evidence>
<dbReference type="InterPro" id="IPR028343">
    <property type="entry name" value="FBPtase"/>
</dbReference>
<dbReference type="EC" id="3.1.3.11" evidence="9"/>
<comment type="catalytic activity">
    <reaction evidence="1 9">
        <text>beta-D-fructose 1,6-bisphosphate + H2O = beta-D-fructose 6-phosphate + phosphate</text>
        <dbReference type="Rhea" id="RHEA:11064"/>
        <dbReference type="ChEBI" id="CHEBI:15377"/>
        <dbReference type="ChEBI" id="CHEBI:32966"/>
        <dbReference type="ChEBI" id="CHEBI:43474"/>
        <dbReference type="ChEBI" id="CHEBI:57634"/>
        <dbReference type="EC" id="3.1.3.11"/>
    </reaction>
</comment>
<dbReference type="PANTHER" id="PTHR11556">
    <property type="entry name" value="FRUCTOSE-1,6-BISPHOSPHATASE-RELATED"/>
    <property type="match status" value="1"/>
</dbReference>
<dbReference type="HAMAP" id="MF_01855">
    <property type="entry name" value="FBPase_class1"/>
    <property type="match status" value="1"/>
</dbReference>
<dbReference type="InterPro" id="IPR000146">
    <property type="entry name" value="FBPase_class-1"/>
</dbReference>
<feature type="binding site" evidence="9">
    <location>
        <position position="263"/>
    </location>
    <ligand>
        <name>substrate</name>
    </ligand>
</feature>
<comment type="subunit">
    <text evidence="9">Homotetramer.</text>
</comment>
<dbReference type="Pfam" id="PF00316">
    <property type="entry name" value="FBPase"/>
    <property type="match status" value="1"/>
</dbReference>
<evidence type="ECO:0000256" key="8">
    <source>
        <dbReference type="ARBA" id="ARBA00023277"/>
    </source>
</evidence>
<keyword evidence="8 9" id="KW-0119">Carbohydrate metabolism</keyword>
<evidence type="ECO:0000256" key="4">
    <source>
        <dbReference type="ARBA" id="ARBA00022490"/>
    </source>
</evidence>
<keyword evidence="5 9" id="KW-0479">Metal-binding</keyword>
<dbReference type="CDD" id="cd00354">
    <property type="entry name" value="FBPase"/>
    <property type="match status" value="1"/>
</dbReference>
<dbReference type="InterPro" id="IPR044015">
    <property type="entry name" value="FBPase_C_dom"/>
</dbReference>
<evidence type="ECO:0000256" key="2">
    <source>
        <dbReference type="ARBA" id="ARBA00005215"/>
    </source>
</evidence>
<comment type="cofactor">
    <cofactor evidence="9">
        <name>Mg(2+)</name>
        <dbReference type="ChEBI" id="CHEBI:18420"/>
    </cofactor>
    <text evidence="9">Binds 2 magnesium ions per subunit.</text>
</comment>
<feature type="binding site" evidence="9">
    <location>
        <position position="103"/>
    </location>
    <ligand>
        <name>Mg(2+)</name>
        <dbReference type="ChEBI" id="CHEBI:18420"/>
        <label>1</label>
    </ligand>
</feature>
<protein>
    <recommendedName>
        <fullName evidence="9">Fructose-1,6-bisphosphatase class 1</fullName>
        <shortName evidence="9">FBPase class 1</shortName>
        <ecNumber evidence="9">3.1.3.11</ecNumber>
    </recommendedName>
    <alternativeName>
        <fullName evidence="9">D-fructose-1,6-bisphosphate 1-phosphohydrolase class 1</fullName>
    </alternativeName>
</protein>
<feature type="binding site" evidence="9">
    <location>
        <position position="198"/>
    </location>
    <ligand>
        <name>substrate</name>
    </ligand>
</feature>
<dbReference type="Gene3D" id="3.40.190.80">
    <property type="match status" value="1"/>
</dbReference>
<dbReference type="PROSITE" id="PS00124">
    <property type="entry name" value="FBPASE"/>
    <property type="match status" value="1"/>
</dbReference>
<dbReference type="NCBIfam" id="NF006779">
    <property type="entry name" value="PRK09293.1-3"/>
    <property type="match status" value="1"/>
</dbReference>
<dbReference type="Gene3D" id="3.30.540.10">
    <property type="entry name" value="Fructose-1,6-Bisphosphatase, subunit A, domain 1"/>
    <property type="match status" value="1"/>
</dbReference>
<comment type="similarity">
    <text evidence="3 9 10">Belongs to the FBPase class 1 family.</text>
</comment>
<feature type="binding site" evidence="9">
    <location>
        <begin position="106"/>
        <end position="109"/>
    </location>
    <ligand>
        <name>substrate</name>
    </ligand>
</feature>
<feature type="domain" description="Fructose-1-6-bisphosphatase class I N-terminal" evidence="11">
    <location>
        <begin position="3"/>
        <end position="183"/>
    </location>
</feature>
<comment type="caution">
    <text evidence="13">The sequence shown here is derived from an EMBL/GenBank/DDBJ whole genome shotgun (WGS) entry which is preliminary data.</text>
</comment>
<evidence type="ECO:0000256" key="9">
    <source>
        <dbReference type="HAMAP-Rule" id="MF_01855"/>
    </source>
</evidence>
<evidence type="ECO:0000256" key="6">
    <source>
        <dbReference type="ARBA" id="ARBA00022801"/>
    </source>
</evidence>
<keyword evidence="4 9" id="KW-0963">Cytoplasm</keyword>
<dbReference type="PIRSF" id="PIRSF500210">
    <property type="entry name" value="FBPtase"/>
    <property type="match status" value="1"/>
</dbReference>
<evidence type="ECO:0000256" key="5">
    <source>
        <dbReference type="ARBA" id="ARBA00022723"/>
    </source>
</evidence>
<dbReference type="GO" id="GO:0042132">
    <property type="term" value="F:fructose 1,6-bisphosphate 1-phosphatase activity"/>
    <property type="evidence" value="ECO:0007669"/>
    <property type="project" value="UniProtKB-EC"/>
</dbReference>
<evidence type="ECO:0000256" key="3">
    <source>
        <dbReference type="ARBA" id="ARBA00010941"/>
    </source>
</evidence>
<gene>
    <name evidence="9" type="primary">fbp</name>
    <name evidence="13" type="ORF">RC083_21685</name>
</gene>
<dbReference type="PRINTS" id="PR00115">
    <property type="entry name" value="F16BPHPHTASE"/>
</dbReference>
<evidence type="ECO:0000256" key="7">
    <source>
        <dbReference type="ARBA" id="ARBA00022842"/>
    </source>
</evidence>
<reference evidence="13 14" key="1">
    <citation type="submission" date="2023-08" db="EMBL/GenBank/DDBJ databases">
        <title>Pseudoalteromonas haloplanktis LL1 genome.</title>
        <authorList>
            <person name="Wu S."/>
        </authorList>
    </citation>
    <scope>NUCLEOTIDE SEQUENCE [LARGE SCALE GENOMIC DNA]</scope>
    <source>
        <strain evidence="13 14">LL1</strain>
    </source>
</reference>
<comment type="subcellular location">
    <subcellularLocation>
        <location evidence="9">Cytoplasm</location>
    </subcellularLocation>
</comment>
<dbReference type="Pfam" id="PF18913">
    <property type="entry name" value="FBPase_C"/>
    <property type="match status" value="1"/>
</dbReference>
<evidence type="ECO:0000313" key="14">
    <source>
        <dbReference type="Proteomes" id="UP001226574"/>
    </source>
</evidence>
<dbReference type="InterPro" id="IPR020548">
    <property type="entry name" value="Fructose_bisphosphatase_AS"/>
</dbReference>
<accession>A0ABU1BIL0</accession>
<dbReference type="SUPFAM" id="SSF56655">
    <property type="entry name" value="Carbohydrate phosphatase"/>
    <property type="match status" value="1"/>
</dbReference>
<feature type="binding site" evidence="9">
    <location>
        <position position="105"/>
    </location>
    <ligand>
        <name>Mg(2+)</name>
        <dbReference type="ChEBI" id="CHEBI:18420"/>
        <label>1</label>
    </ligand>
</feature>
<keyword evidence="7 9" id="KW-0460">Magnesium</keyword>
<proteinExistence type="inferred from homology"/>
<comment type="caution">
    <text evidence="9">Lacks conserved residue(s) required for the propagation of feature annotation.</text>
</comment>
<organism evidence="13 14">
    <name type="scientific">Pseudoalteromonas haloplanktis</name>
    <name type="common">Alteromonas haloplanktis</name>
    <dbReference type="NCBI Taxonomy" id="228"/>
    <lineage>
        <taxon>Bacteria</taxon>
        <taxon>Pseudomonadati</taxon>
        <taxon>Pseudomonadota</taxon>
        <taxon>Gammaproteobacteria</taxon>
        <taxon>Alteromonadales</taxon>
        <taxon>Pseudoalteromonadaceae</taxon>
        <taxon>Pseudoalteromonas</taxon>
    </lineage>
</organism>
<dbReference type="RefSeq" id="WP_309039873.1">
    <property type="nucleotide sequence ID" value="NZ_JAVIFY010000035.1"/>
</dbReference>
<feature type="binding site" evidence="9">
    <location>
        <position position="103"/>
    </location>
    <ligand>
        <name>Mg(2+)</name>
        <dbReference type="ChEBI" id="CHEBI:18420"/>
        <label>2</label>
    </ligand>
</feature>
<comment type="pathway">
    <text evidence="2">Carbohydrate biosynthesis; Calvin cycle.</text>
</comment>
<dbReference type="InterPro" id="IPR033391">
    <property type="entry name" value="FBPase_N"/>
</dbReference>
<evidence type="ECO:0000256" key="1">
    <source>
        <dbReference type="ARBA" id="ARBA00001273"/>
    </source>
</evidence>
<feature type="domain" description="Fructose-1-6-bisphosphatase class 1 C-terminal" evidence="12">
    <location>
        <begin position="188"/>
        <end position="316"/>
    </location>
</feature>
<keyword evidence="14" id="KW-1185">Reference proteome</keyword>
<evidence type="ECO:0000259" key="12">
    <source>
        <dbReference type="Pfam" id="PF18913"/>
    </source>
</evidence>
<dbReference type="PIRSF" id="PIRSF000904">
    <property type="entry name" value="FBPtase_SBPase"/>
    <property type="match status" value="1"/>
</dbReference>
<feature type="binding site" evidence="9">
    <location>
        <position position="84"/>
    </location>
    <ligand>
        <name>Mg(2+)</name>
        <dbReference type="ChEBI" id="CHEBI:18420"/>
        <label>1</label>
    </ligand>
</feature>